<name>A0A087UMW9_STEMI</name>
<feature type="non-terminal residue" evidence="1">
    <location>
        <position position="1"/>
    </location>
</feature>
<dbReference type="EMBL" id="KK120633">
    <property type="protein sequence ID" value="KFM78708.1"/>
    <property type="molecule type" value="Genomic_DNA"/>
</dbReference>
<sequence>FHLCLKSICFIIRTTLIFVEYHKEIFEMACDNLSAVLSNGELILENRPMPEPS</sequence>
<feature type="non-terminal residue" evidence="1">
    <location>
        <position position="53"/>
    </location>
</feature>
<evidence type="ECO:0000313" key="1">
    <source>
        <dbReference type="EMBL" id="KFM78708.1"/>
    </source>
</evidence>
<keyword evidence="2" id="KW-1185">Reference proteome</keyword>
<proteinExistence type="predicted"/>
<organism evidence="1 2">
    <name type="scientific">Stegodyphus mimosarum</name>
    <name type="common">African social velvet spider</name>
    <dbReference type="NCBI Taxonomy" id="407821"/>
    <lineage>
        <taxon>Eukaryota</taxon>
        <taxon>Metazoa</taxon>
        <taxon>Ecdysozoa</taxon>
        <taxon>Arthropoda</taxon>
        <taxon>Chelicerata</taxon>
        <taxon>Arachnida</taxon>
        <taxon>Araneae</taxon>
        <taxon>Araneomorphae</taxon>
        <taxon>Entelegynae</taxon>
        <taxon>Eresoidea</taxon>
        <taxon>Eresidae</taxon>
        <taxon>Stegodyphus</taxon>
    </lineage>
</organism>
<reference evidence="1 2" key="1">
    <citation type="submission" date="2013-11" db="EMBL/GenBank/DDBJ databases">
        <title>Genome sequencing of Stegodyphus mimosarum.</title>
        <authorList>
            <person name="Bechsgaard J."/>
        </authorList>
    </citation>
    <scope>NUCLEOTIDE SEQUENCE [LARGE SCALE GENOMIC DNA]</scope>
</reference>
<accession>A0A087UMW9</accession>
<evidence type="ECO:0000313" key="2">
    <source>
        <dbReference type="Proteomes" id="UP000054359"/>
    </source>
</evidence>
<dbReference type="AlphaFoldDB" id="A0A087UMW9"/>
<dbReference type="Proteomes" id="UP000054359">
    <property type="component" value="Unassembled WGS sequence"/>
</dbReference>
<gene>
    <name evidence="1" type="ORF">X975_02703</name>
</gene>
<protein>
    <submittedName>
        <fullName evidence="1">Uncharacterized protein</fullName>
    </submittedName>
</protein>